<keyword evidence="2" id="KW-1185">Reference proteome</keyword>
<comment type="caution">
    <text evidence="1">The sequence shown here is derived from an EMBL/GenBank/DDBJ whole genome shotgun (WGS) entry which is preliminary data.</text>
</comment>
<name>A0A8H5NGL4_9HYPO</name>
<organism evidence="1 2">
    <name type="scientific">Fusarium phyllophilum</name>
    <dbReference type="NCBI Taxonomy" id="47803"/>
    <lineage>
        <taxon>Eukaryota</taxon>
        <taxon>Fungi</taxon>
        <taxon>Dikarya</taxon>
        <taxon>Ascomycota</taxon>
        <taxon>Pezizomycotina</taxon>
        <taxon>Sordariomycetes</taxon>
        <taxon>Hypocreomycetidae</taxon>
        <taxon>Hypocreales</taxon>
        <taxon>Nectriaceae</taxon>
        <taxon>Fusarium</taxon>
        <taxon>Fusarium fujikuroi species complex</taxon>
    </lineage>
</organism>
<protein>
    <submittedName>
        <fullName evidence="1">Uncharacterized protein</fullName>
    </submittedName>
</protein>
<gene>
    <name evidence="1" type="ORF">FPHYL_5093</name>
</gene>
<accession>A0A8H5NGL4</accession>
<dbReference type="EMBL" id="JAAOAQ010000164">
    <property type="protein sequence ID" value="KAF5563695.1"/>
    <property type="molecule type" value="Genomic_DNA"/>
</dbReference>
<evidence type="ECO:0000313" key="1">
    <source>
        <dbReference type="EMBL" id="KAF5563695.1"/>
    </source>
</evidence>
<sequence length="251" mass="27386">MLATDLSDQRPLLGEFLVSTPSPHMGITDAQCYWKKKKLNKGLALFNSSPDYSGYYCFQHKPQASSERPRPSSSLIDETIHTLKVSYCDVTVKGDTDFYASWKARSIPGHVYITQGIPSPGTRNGANLIHIIHHQQVPASLPYKIGGPNVDYVKVSMSTDGHILSEVDYSNIDNPAANSPLVLYRETSMDLGNSYGPPTKDVIYGQSYLAVKVSDKGMLDGAVQLVSSKGGLLYLARISGWCFNAPTPVVA</sequence>
<dbReference type="OrthoDB" id="5084676at2759"/>
<dbReference type="AlphaFoldDB" id="A0A8H5NGL4"/>
<reference evidence="1 2" key="1">
    <citation type="submission" date="2020-05" db="EMBL/GenBank/DDBJ databases">
        <title>Identification and distribution of gene clusters putatively required for synthesis of sphingolipid metabolism inhibitors in phylogenetically diverse species of the filamentous fungus Fusarium.</title>
        <authorList>
            <person name="Kim H.-S."/>
            <person name="Busman M."/>
            <person name="Brown D.W."/>
            <person name="Divon H."/>
            <person name="Uhlig S."/>
            <person name="Proctor R.H."/>
        </authorList>
    </citation>
    <scope>NUCLEOTIDE SEQUENCE [LARGE SCALE GENOMIC DNA]</scope>
    <source>
        <strain evidence="1 2">NRRL 13617</strain>
    </source>
</reference>
<proteinExistence type="predicted"/>
<dbReference type="Proteomes" id="UP000582016">
    <property type="component" value="Unassembled WGS sequence"/>
</dbReference>
<evidence type="ECO:0000313" key="2">
    <source>
        <dbReference type="Proteomes" id="UP000582016"/>
    </source>
</evidence>